<organism evidence="1 2">
    <name type="scientific">Geofilum rubicundum JCM 15548</name>
    <dbReference type="NCBI Taxonomy" id="1236989"/>
    <lineage>
        <taxon>Bacteria</taxon>
        <taxon>Pseudomonadati</taxon>
        <taxon>Bacteroidota</taxon>
        <taxon>Bacteroidia</taxon>
        <taxon>Marinilabiliales</taxon>
        <taxon>Marinilabiliaceae</taxon>
        <taxon>Geofilum</taxon>
    </lineage>
</organism>
<dbReference type="GO" id="GO:0008641">
    <property type="term" value="F:ubiquitin-like modifier activating enzyme activity"/>
    <property type="evidence" value="ECO:0007669"/>
    <property type="project" value="InterPro"/>
</dbReference>
<dbReference type="EMBL" id="BAZW01000030">
    <property type="protein sequence ID" value="GAO30776.1"/>
    <property type="molecule type" value="Genomic_DNA"/>
</dbReference>
<dbReference type="AlphaFoldDB" id="A0A0E9M062"/>
<comment type="caution">
    <text evidence="1">The sequence shown here is derived from an EMBL/GenBank/DDBJ whole genome shotgun (WGS) entry which is preliminary data.</text>
</comment>
<keyword evidence="2" id="KW-1185">Reference proteome</keyword>
<dbReference type="InterPro" id="IPR035985">
    <property type="entry name" value="Ubiquitin-activating_enz"/>
</dbReference>
<gene>
    <name evidence="1" type="ORF">JCM15548_13084</name>
</gene>
<dbReference type="SUPFAM" id="SSF69572">
    <property type="entry name" value="Activating enzymes of the ubiquitin-like proteins"/>
    <property type="match status" value="1"/>
</dbReference>
<dbReference type="Gene3D" id="3.40.50.720">
    <property type="entry name" value="NAD(P)-binding Rossmann-like Domain"/>
    <property type="match status" value="1"/>
</dbReference>
<proteinExistence type="predicted"/>
<dbReference type="STRING" id="1236989.JCM15548_13084"/>
<name>A0A0E9M062_9BACT</name>
<evidence type="ECO:0000313" key="1">
    <source>
        <dbReference type="EMBL" id="GAO30776.1"/>
    </source>
</evidence>
<accession>A0A0E9M062</accession>
<dbReference type="Proteomes" id="UP000032900">
    <property type="component" value="Unassembled WGS sequence"/>
</dbReference>
<evidence type="ECO:0000313" key="2">
    <source>
        <dbReference type="Proteomes" id="UP000032900"/>
    </source>
</evidence>
<protein>
    <submittedName>
        <fullName evidence="1">Uncharacterized protein</fullName>
    </submittedName>
</protein>
<reference evidence="1 2" key="1">
    <citation type="journal article" date="2015" name="Microbes Environ.">
        <title>Distribution and evolution of nitrogen fixation genes in the phylum bacteroidetes.</title>
        <authorList>
            <person name="Inoue J."/>
            <person name="Oshima K."/>
            <person name="Suda W."/>
            <person name="Sakamoto M."/>
            <person name="Iino T."/>
            <person name="Noda S."/>
            <person name="Hongoh Y."/>
            <person name="Hattori M."/>
            <person name="Ohkuma M."/>
        </authorList>
    </citation>
    <scope>NUCLEOTIDE SEQUENCE [LARGE SCALE GENOMIC DNA]</scope>
    <source>
        <strain evidence="1">JCM 15548</strain>
    </source>
</reference>
<sequence length="63" mass="6770">MYPEMPEASSEPPGVMGPMPGFIGTRQALEVIKVITGQGEVLAGQLMIFDVLNNKNRVLAIGR</sequence>